<feature type="domain" description="Helicase-associated" evidence="2">
    <location>
        <begin position="27"/>
        <end position="92"/>
    </location>
</feature>
<evidence type="ECO:0000313" key="3">
    <source>
        <dbReference type="EMBL" id="MFF4527602.1"/>
    </source>
</evidence>
<protein>
    <submittedName>
        <fullName evidence="3">Helicase associated domain protein</fullName>
    </submittedName>
</protein>
<dbReference type="RefSeq" id="WP_387893202.1">
    <property type="nucleotide sequence ID" value="NZ_JBIAWJ010000047.1"/>
</dbReference>
<reference evidence="3 4" key="1">
    <citation type="submission" date="2024-10" db="EMBL/GenBank/DDBJ databases">
        <title>The Natural Products Discovery Center: Release of the First 8490 Sequenced Strains for Exploring Actinobacteria Biosynthetic Diversity.</title>
        <authorList>
            <person name="Kalkreuter E."/>
            <person name="Kautsar S.A."/>
            <person name="Yang D."/>
            <person name="Bader C.D."/>
            <person name="Teijaro C.N."/>
            <person name="Fluegel L."/>
            <person name="Davis C.M."/>
            <person name="Simpson J.R."/>
            <person name="Lauterbach L."/>
            <person name="Steele A.D."/>
            <person name="Gui C."/>
            <person name="Meng S."/>
            <person name="Li G."/>
            <person name="Viehrig K."/>
            <person name="Ye F."/>
            <person name="Su P."/>
            <person name="Kiefer A.F."/>
            <person name="Nichols A."/>
            <person name="Cepeda A.J."/>
            <person name="Yan W."/>
            <person name="Fan B."/>
            <person name="Jiang Y."/>
            <person name="Adhikari A."/>
            <person name="Zheng C.-J."/>
            <person name="Schuster L."/>
            <person name="Cowan T.M."/>
            <person name="Smanski M.J."/>
            <person name="Chevrette M.G."/>
            <person name="De Carvalho L.P.S."/>
            <person name="Shen B."/>
        </authorList>
    </citation>
    <scope>NUCLEOTIDE SEQUENCE [LARGE SCALE GENOMIC DNA]</scope>
    <source>
        <strain evidence="3 4">NPDC001390</strain>
    </source>
</reference>
<organism evidence="3 4">
    <name type="scientific">Streptomyces bluensis</name>
    <dbReference type="NCBI Taxonomy" id="33897"/>
    <lineage>
        <taxon>Bacteria</taxon>
        <taxon>Bacillati</taxon>
        <taxon>Actinomycetota</taxon>
        <taxon>Actinomycetes</taxon>
        <taxon>Kitasatosporales</taxon>
        <taxon>Streptomycetaceae</taxon>
        <taxon>Streptomyces</taxon>
    </lineage>
</organism>
<keyword evidence="4" id="KW-1185">Reference proteome</keyword>
<evidence type="ECO:0000313" key="4">
    <source>
        <dbReference type="Proteomes" id="UP001602058"/>
    </source>
</evidence>
<feature type="region of interest" description="Disordered" evidence="1">
    <location>
        <begin position="1"/>
        <end position="25"/>
    </location>
</feature>
<dbReference type="Pfam" id="PF03457">
    <property type="entry name" value="HA"/>
    <property type="match status" value="1"/>
</dbReference>
<accession>A0ABW6UVU8</accession>
<dbReference type="Proteomes" id="UP001602058">
    <property type="component" value="Unassembled WGS sequence"/>
</dbReference>
<sequence length="98" mass="10267">MSEQLGIVPLPPEQEAAPKPSQAASGAFERGVAALAQYKARTGSVTVSRGHTETIVLDGQEHSVKLGVFLSNTKSRRAKLAADKLQALAALGLDWAEA</sequence>
<comment type="caution">
    <text evidence="3">The sequence shown here is derived from an EMBL/GenBank/DDBJ whole genome shotgun (WGS) entry which is preliminary data.</text>
</comment>
<evidence type="ECO:0000256" key="1">
    <source>
        <dbReference type="SAM" id="MobiDB-lite"/>
    </source>
</evidence>
<dbReference type="EMBL" id="JBIAWJ010000047">
    <property type="protein sequence ID" value="MFF4527602.1"/>
    <property type="molecule type" value="Genomic_DNA"/>
</dbReference>
<evidence type="ECO:0000259" key="2">
    <source>
        <dbReference type="Pfam" id="PF03457"/>
    </source>
</evidence>
<gene>
    <name evidence="3" type="ORF">ACFY1D_40280</name>
</gene>
<name>A0ABW6UVU8_9ACTN</name>
<dbReference type="InterPro" id="IPR005114">
    <property type="entry name" value="Helicase_assoc"/>
</dbReference>
<proteinExistence type="predicted"/>